<dbReference type="Pfam" id="PF01753">
    <property type="entry name" value="zf-MYND"/>
    <property type="match status" value="1"/>
</dbReference>
<keyword evidence="2 4" id="KW-0863">Zinc-finger</keyword>
<evidence type="ECO:0000313" key="8">
    <source>
        <dbReference type="Proteomes" id="UP000614610"/>
    </source>
</evidence>
<evidence type="ECO:0000256" key="4">
    <source>
        <dbReference type="PROSITE-ProRule" id="PRU00134"/>
    </source>
</evidence>
<name>A0A8H8UZC0_ORBOL</name>
<accession>A0A8H8UZC0</accession>
<dbReference type="GO" id="GO:0008270">
    <property type="term" value="F:zinc ion binding"/>
    <property type="evidence" value="ECO:0007669"/>
    <property type="project" value="UniProtKB-KW"/>
</dbReference>
<evidence type="ECO:0000256" key="5">
    <source>
        <dbReference type="SAM" id="MobiDB-lite"/>
    </source>
</evidence>
<evidence type="ECO:0000259" key="6">
    <source>
        <dbReference type="PROSITE" id="PS50865"/>
    </source>
</evidence>
<evidence type="ECO:0000256" key="3">
    <source>
        <dbReference type="ARBA" id="ARBA00022833"/>
    </source>
</evidence>
<dbReference type="PROSITE" id="PS50865">
    <property type="entry name" value="ZF_MYND_2"/>
    <property type="match status" value="1"/>
</dbReference>
<dbReference type="InterPro" id="IPR002893">
    <property type="entry name" value="Znf_MYND"/>
</dbReference>
<dbReference type="OrthoDB" id="432970at2759"/>
<evidence type="ECO:0000313" key="7">
    <source>
        <dbReference type="EMBL" id="KAF3202408.1"/>
    </source>
</evidence>
<keyword evidence="3" id="KW-0862">Zinc</keyword>
<dbReference type="Gene3D" id="6.10.140.2220">
    <property type="match status" value="1"/>
</dbReference>
<evidence type="ECO:0000256" key="2">
    <source>
        <dbReference type="ARBA" id="ARBA00022771"/>
    </source>
</evidence>
<dbReference type="AlphaFoldDB" id="A0A8H8UZC0"/>
<dbReference type="EMBL" id="WIWT01000088">
    <property type="protein sequence ID" value="KAF3202408.1"/>
    <property type="molecule type" value="Genomic_DNA"/>
</dbReference>
<keyword evidence="1" id="KW-0479">Metal-binding</keyword>
<gene>
    <name evidence="7" type="ORF">TWF679_010804</name>
</gene>
<protein>
    <recommendedName>
        <fullName evidence="6">MYND-type domain-containing protein</fullName>
    </recommendedName>
</protein>
<feature type="region of interest" description="Disordered" evidence="5">
    <location>
        <begin position="238"/>
        <end position="270"/>
    </location>
</feature>
<feature type="region of interest" description="Disordered" evidence="5">
    <location>
        <begin position="455"/>
        <end position="479"/>
    </location>
</feature>
<evidence type="ECO:0000256" key="1">
    <source>
        <dbReference type="ARBA" id="ARBA00022723"/>
    </source>
</evidence>
<sequence>MGKQDTLKYFPDNSEVLVIQLGSQSESQAIQFHHGEFLFRIKQTIGLSIVRTADDAIEFINTKHPAFILVVDSEFANPAYRRLQNEVAFIVEYGAAFIMCGEFPRTVDTEKFRHMALNAFNLGWDIGPIHKGKFELHKTCDVLDGIHRASNIDMELQMTAVLVGRVDDKSRLYICKEFDRSQDNTSAALAFEKRGNGYFGWVGDTNALGAIHNVIFKFIDLAGPNFRAGRLRNLRRGRNMPQVCGGRPAGHPRNNKATRANKPPPRPQGPCDNCGRNFTTQTCFDCKIVFYCSMSCMNAASRKHKEVCAAHKVTLSQAIEMADQGDPMPLVRELVISPKDHQEVLERLIDCYRFRIEDLKNISGIRAGCYRDSSTGDVHLEEFVNFLRLLQRSNQPARPPWWELASQVQCEDMACNHIMRYYIGNRIDEDEVVAHYGNKLMPSALRALSDILYNGPVPERTEDPGDEGDNNQMAGTDPILGLDELGQWEQDSSSGTDDIDRVLNSLKLEDPISTVAVIETKQESPAPTSPSPPASMATRPGPTAPEAPIQPQGKRESQSSMFGSHPPLLTRASCLSLLLDSSQPTTSHVD</sequence>
<dbReference type="PROSITE" id="PS01360">
    <property type="entry name" value="ZF_MYND_1"/>
    <property type="match status" value="1"/>
</dbReference>
<proteinExistence type="predicted"/>
<reference evidence="7" key="1">
    <citation type="submission" date="2019-06" db="EMBL/GenBank/DDBJ databases">
        <authorList>
            <person name="Palmer J.M."/>
        </authorList>
    </citation>
    <scope>NUCLEOTIDE SEQUENCE</scope>
    <source>
        <strain evidence="7">TWF679</strain>
    </source>
</reference>
<dbReference type="SUPFAM" id="SSF144232">
    <property type="entry name" value="HIT/MYND zinc finger-like"/>
    <property type="match status" value="1"/>
</dbReference>
<feature type="region of interest" description="Disordered" evidence="5">
    <location>
        <begin position="517"/>
        <end position="567"/>
    </location>
</feature>
<comment type="caution">
    <text evidence="7">The sequence shown here is derived from an EMBL/GenBank/DDBJ whole genome shotgun (WGS) entry which is preliminary data.</text>
</comment>
<organism evidence="7 8">
    <name type="scientific">Orbilia oligospora</name>
    <name type="common">Nematode-trapping fungus</name>
    <name type="synonym">Arthrobotrys oligospora</name>
    <dbReference type="NCBI Taxonomy" id="2813651"/>
    <lineage>
        <taxon>Eukaryota</taxon>
        <taxon>Fungi</taxon>
        <taxon>Dikarya</taxon>
        <taxon>Ascomycota</taxon>
        <taxon>Pezizomycotina</taxon>
        <taxon>Orbiliomycetes</taxon>
        <taxon>Orbiliales</taxon>
        <taxon>Orbiliaceae</taxon>
        <taxon>Orbilia</taxon>
    </lineage>
</organism>
<feature type="domain" description="MYND-type" evidence="6">
    <location>
        <begin position="271"/>
        <end position="308"/>
    </location>
</feature>
<dbReference type="Proteomes" id="UP000614610">
    <property type="component" value="Unassembled WGS sequence"/>
</dbReference>